<keyword evidence="3 6" id="KW-0067">ATP-binding</keyword>
<proteinExistence type="predicted"/>
<dbReference type="RefSeq" id="WP_252663070.1">
    <property type="nucleotide sequence ID" value="NZ_CP098611.1"/>
</dbReference>
<protein>
    <submittedName>
        <fullName evidence="6">ABC transporter ATP-binding protein</fullName>
    </submittedName>
</protein>
<name>A0ABY5AQ55_9CYAN</name>
<evidence type="ECO:0000256" key="1">
    <source>
        <dbReference type="ARBA" id="ARBA00022448"/>
    </source>
</evidence>
<keyword evidence="1" id="KW-0813">Transport</keyword>
<dbReference type="Proteomes" id="UP001056708">
    <property type="component" value="Chromosome"/>
</dbReference>
<keyword evidence="2" id="KW-0547">Nucleotide-binding</keyword>
<dbReference type="Gene3D" id="3.40.50.300">
    <property type="entry name" value="P-loop containing nucleotide triphosphate hydrolases"/>
    <property type="match status" value="1"/>
</dbReference>
<evidence type="ECO:0000313" key="6">
    <source>
        <dbReference type="EMBL" id="USR91036.1"/>
    </source>
</evidence>
<dbReference type="PANTHER" id="PTHR42794">
    <property type="entry name" value="HEMIN IMPORT ATP-BINDING PROTEIN HMUV"/>
    <property type="match status" value="1"/>
</dbReference>
<dbReference type="GO" id="GO:0005524">
    <property type="term" value="F:ATP binding"/>
    <property type="evidence" value="ECO:0007669"/>
    <property type="project" value="UniProtKB-KW"/>
</dbReference>
<organism evidence="6 7">
    <name type="scientific">Phormidium yuhuli AB48</name>
    <dbReference type="NCBI Taxonomy" id="2940671"/>
    <lineage>
        <taxon>Bacteria</taxon>
        <taxon>Bacillati</taxon>
        <taxon>Cyanobacteriota</taxon>
        <taxon>Cyanophyceae</taxon>
        <taxon>Oscillatoriophycideae</taxon>
        <taxon>Oscillatoriales</taxon>
        <taxon>Oscillatoriaceae</taxon>
        <taxon>Phormidium</taxon>
        <taxon>Phormidium yuhuli</taxon>
    </lineage>
</organism>
<dbReference type="PANTHER" id="PTHR42794:SF1">
    <property type="entry name" value="HEMIN IMPORT ATP-BINDING PROTEIN HMUV"/>
    <property type="match status" value="1"/>
</dbReference>
<feature type="domain" description="ABC transporter" evidence="5">
    <location>
        <begin position="17"/>
        <end position="255"/>
    </location>
</feature>
<evidence type="ECO:0000256" key="3">
    <source>
        <dbReference type="ARBA" id="ARBA00022840"/>
    </source>
</evidence>
<evidence type="ECO:0000313" key="7">
    <source>
        <dbReference type="Proteomes" id="UP001056708"/>
    </source>
</evidence>
<reference evidence="6" key="1">
    <citation type="submission" date="2022-06" db="EMBL/GenBank/DDBJ databases">
        <title>Genome sequence of Phormidium yuhuli AB48 isolated from an industrial photobioreactor environment.</title>
        <authorList>
            <person name="Qiu Y."/>
            <person name="Noonan A.J.C."/>
            <person name="Dofher K."/>
            <person name="Koch M."/>
            <person name="Kieft B."/>
            <person name="Lin X."/>
            <person name="Ziels R.M."/>
            <person name="Hallam S.J."/>
        </authorList>
    </citation>
    <scope>NUCLEOTIDE SEQUENCE</scope>
    <source>
        <strain evidence="6">AB48</strain>
    </source>
</reference>
<evidence type="ECO:0000259" key="5">
    <source>
        <dbReference type="PROSITE" id="PS50893"/>
    </source>
</evidence>
<sequence length="276" mass="30906">MRGTPIRPSQTGKTIPIAASDLTGGYSKQAIIRDISLTLHDSEWLTLIGANGSGKSTLLRLLSRLLPRQRGQVFLAGDSLDRLSNQAVAQKLAVQTQQQPSVPGGMTVWQLVAMGRSPHQPWWQWDSSPEDRYWIENALESTDLRDFAERPLVQLSGGERQRAFLALALAQNPQVLFLDEPTTFLDVRYQLELLELLKRLNRDRRLAIVTVLHEINLAARYSHRLALIQQGQILEIGPPKDVLTPESLKQVFDIEALILDTPVGLQVCPLRPAHSH</sequence>
<dbReference type="CDD" id="cd03214">
    <property type="entry name" value="ABC_Iron-Siderophores_B12_Hemin"/>
    <property type="match status" value="1"/>
</dbReference>
<evidence type="ECO:0000256" key="4">
    <source>
        <dbReference type="ARBA" id="ARBA00022967"/>
    </source>
</evidence>
<keyword evidence="4" id="KW-1278">Translocase</keyword>
<dbReference type="SUPFAM" id="SSF52540">
    <property type="entry name" value="P-loop containing nucleoside triphosphate hydrolases"/>
    <property type="match status" value="1"/>
</dbReference>
<dbReference type="InterPro" id="IPR017871">
    <property type="entry name" value="ABC_transporter-like_CS"/>
</dbReference>
<dbReference type="InterPro" id="IPR003593">
    <property type="entry name" value="AAA+_ATPase"/>
</dbReference>
<keyword evidence="7" id="KW-1185">Reference proteome</keyword>
<dbReference type="InterPro" id="IPR003439">
    <property type="entry name" value="ABC_transporter-like_ATP-bd"/>
</dbReference>
<dbReference type="PROSITE" id="PS50893">
    <property type="entry name" value="ABC_TRANSPORTER_2"/>
    <property type="match status" value="1"/>
</dbReference>
<dbReference type="InterPro" id="IPR027417">
    <property type="entry name" value="P-loop_NTPase"/>
</dbReference>
<gene>
    <name evidence="6" type="ORF">NEA10_19780</name>
</gene>
<dbReference type="SMART" id="SM00382">
    <property type="entry name" value="AAA"/>
    <property type="match status" value="1"/>
</dbReference>
<dbReference type="Pfam" id="PF00005">
    <property type="entry name" value="ABC_tran"/>
    <property type="match status" value="1"/>
</dbReference>
<dbReference type="EMBL" id="CP098611">
    <property type="protein sequence ID" value="USR91036.1"/>
    <property type="molecule type" value="Genomic_DNA"/>
</dbReference>
<evidence type="ECO:0000256" key="2">
    <source>
        <dbReference type="ARBA" id="ARBA00022741"/>
    </source>
</evidence>
<accession>A0ABY5AQ55</accession>
<dbReference type="PROSITE" id="PS00211">
    <property type="entry name" value="ABC_TRANSPORTER_1"/>
    <property type="match status" value="1"/>
</dbReference>